<evidence type="ECO:0000313" key="9">
    <source>
        <dbReference type="Proteomes" id="UP001235760"/>
    </source>
</evidence>
<accession>A0ABT9G4S0</accession>
<dbReference type="EC" id="1.1.2.-" evidence="8"/>
<dbReference type="PANTHER" id="PTHR32303">
    <property type="entry name" value="QUINOPROTEIN ALCOHOL DEHYDROGENASE (CYTOCHROME C)"/>
    <property type="match status" value="1"/>
</dbReference>
<sequence length="580" mass="62625">MNPSLNRLAACLAAALPALVSLPSLAAPATYTPVTDARLANPEPANWLQYRGNYQGWGYSPLSQITDKNVARLQLAWAFTTGQTEGHQSPPIVNNGYMYVTTPGAQVIAMDAAAGTELWRWKKELPGDLMQLHPTNRGVALYGDKVYVATVDAHLVALDAKTGKQVWQAAVGDPKALQYITLAPLAAKGKIMVGSSGGETGVRGFVAAFDAETGKEAWRTYTTAAPGEPGGDTWPGDTHKNGGGSIWITGTYDPTSNLAYWGTGNPAPWPTEGRKGDNLYTTSAIALDVDSGRVKGHHQYHHNDAWDWDEVSAPVLIDTEVKGRKVKAAIHAGRNGYLWMLERQTDGKIGFIDALPYVHNDVFKSIDKVTGRPTYDESRKPGMGKAVGFCPSLWGGKDWPPEAWNPKTGLFYIPANNNLCAELPAAEPTKYKKGDLYIGYPIEGVLGSLRYKDGKKPGTIGELQAWDLKTGKLAWVHKFDTHLWAPLLTTGGNLLFAGGTNDRQFRAFDASTGKVLWQHAMPSGVTAVPTSFEVHGEQYIAVQAGWGVDAQRMQSGIDSLTGQPHSVPQGGTVMVFKLGK</sequence>
<reference evidence="8 9" key="1">
    <citation type="submission" date="2023-08" db="EMBL/GenBank/DDBJ databases">
        <authorList>
            <person name="Roldan D.M."/>
            <person name="Menes R.J."/>
        </authorList>
    </citation>
    <scope>NUCLEOTIDE SEQUENCE [LARGE SCALE GENOMIC DNA]</scope>
    <source>
        <strain evidence="8 9">CCM 2812</strain>
    </source>
</reference>
<protein>
    <submittedName>
        <fullName evidence="8">PQQ-dependent dehydrogenase, methanol/ethanol family</fullName>
        <ecNumber evidence="8">1.1.2.-</ecNumber>
    </submittedName>
</protein>
<evidence type="ECO:0000256" key="4">
    <source>
        <dbReference type="ARBA" id="ARBA00022891"/>
    </source>
</evidence>
<feature type="domain" description="Pyrrolo-quinoline quinone repeat" evidence="7">
    <location>
        <begin position="488"/>
        <end position="540"/>
    </location>
</feature>
<dbReference type="InterPro" id="IPR018391">
    <property type="entry name" value="PQQ_b-propeller_rpt"/>
</dbReference>
<comment type="caution">
    <text evidence="8">The sequence shown here is derived from an EMBL/GenBank/DDBJ whole genome shotgun (WGS) entry which is preliminary data.</text>
</comment>
<dbReference type="SMART" id="SM00564">
    <property type="entry name" value="PQQ"/>
    <property type="match status" value="5"/>
</dbReference>
<evidence type="ECO:0000256" key="6">
    <source>
        <dbReference type="SAM" id="SignalP"/>
    </source>
</evidence>
<dbReference type="Proteomes" id="UP001235760">
    <property type="component" value="Unassembled WGS sequence"/>
</dbReference>
<feature type="chain" id="PRO_5045919413" evidence="6">
    <location>
        <begin position="27"/>
        <end position="580"/>
    </location>
</feature>
<keyword evidence="9" id="KW-1185">Reference proteome</keyword>
<proteinExistence type="inferred from homology"/>
<dbReference type="NCBIfam" id="TIGR03075">
    <property type="entry name" value="PQQ_enz_alc_DH"/>
    <property type="match status" value="1"/>
</dbReference>
<dbReference type="GO" id="GO:0016491">
    <property type="term" value="F:oxidoreductase activity"/>
    <property type="evidence" value="ECO:0007669"/>
    <property type="project" value="UniProtKB-KW"/>
</dbReference>
<evidence type="ECO:0000256" key="1">
    <source>
        <dbReference type="ARBA" id="ARBA00001931"/>
    </source>
</evidence>
<dbReference type="InterPro" id="IPR011047">
    <property type="entry name" value="Quinoprotein_ADH-like_sf"/>
</dbReference>
<dbReference type="SUPFAM" id="SSF50998">
    <property type="entry name" value="Quinoprotein alcohol dehydrogenase-like"/>
    <property type="match status" value="1"/>
</dbReference>
<name>A0ABT9G4S0_LEPDI</name>
<gene>
    <name evidence="8" type="ORF">Q8X39_12240</name>
</gene>
<evidence type="ECO:0000259" key="7">
    <source>
        <dbReference type="Pfam" id="PF01011"/>
    </source>
</evidence>
<comment type="cofactor">
    <cofactor evidence="1">
        <name>pyrroloquinoline quinone</name>
        <dbReference type="ChEBI" id="CHEBI:58442"/>
    </cofactor>
</comment>
<organism evidence="8 9">
    <name type="scientific">Leptothrix discophora</name>
    <dbReference type="NCBI Taxonomy" id="89"/>
    <lineage>
        <taxon>Bacteria</taxon>
        <taxon>Pseudomonadati</taxon>
        <taxon>Pseudomonadota</taxon>
        <taxon>Betaproteobacteria</taxon>
        <taxon>Burkholderiales</taxon>
        <taxon>Sphaerotilaceae</taxon>
        <taxon>Leptothrix</taxon>
    </lineage>
</organism>
<feature type="domain" description="Pyrrolo-quinoline quinone repeat" evidence="7">
    <location>
        <begin position="47"/>
        <end position="345"/>
    </location>
</feature>
<dbReference type="Gene3D" id="2.140.10.10">
    <property type="entry name" value="Quinoprotein alcohol dehydrogenase-like superfamily"/>
    <property type="match status" value="1"/>
</dbReference>
<keyword evidence="3" id="KW-0479">Metal-binding</keyword>
<dbReference type="RefSeq" id="WP_305749966.1">
    <property type="nucleotide sequence ID" value="NZ_JAUZEE010000006.1"/>
</dbReference>
<feature type="signal peptide" evidence="6">
    <location>
        <begin position="1"/>
        <end position="26"/>
    </location>
</feature>
<evidence type="ECO:0000256" key="3">
    <source>
        <dbReference type="ARBA" id="ARBA00022723"/>
    </source>
</evidence>
<comment type="similarity">
    <text evidence="2">Belongs to the bacterial PQQ dehydrogenase family.</text>
</comment>
<evidence type="ECO:0000256" key="2">
    <source>
        <dbReference type="ARBA" id="ARBA00008156"/>
    </source>
</evidence>
<dbReference type="EMBL" id="JAUZEE010000006">
    <property type="protein sequence ID" value="MDP4301410.1"/>
    <property type="molecule type" value="Genomic_DNA"/>
</dbReference>
<dbReference type="InterPro" id="IPR017512">
    <property type="entry name" value="PQQ_MeOH/EtOH_DH"/>
</dbReference>
<evidence type="ECO:0000256" key="5">
    <source>
        <dbReference type="ARBA" id="ARBA00023002"/>
    </source>
</evidence>
<evidence type="ECO:0000313" key="8">
    <source>
        <dbReference type="EMBL" id="MDP4301410.1"/>
    </source>
</evidence>
<keyword evidence="5 8" id="KW-0560">Oxidoreductase</keyword>
<keyword evidence="4" id="KW-0634">PQQ</keyword>
<keyword evidence="6" id="KW-0732">Signal</keyword>
<dbReference type="InterPro" id="IPR002372">
    <property type="entry name" value="PQQ_rpt_dom"/>
</dbReference>
<dbReference type="Pfam" id="PF01011">
    <property type="entry name" value="PQQ"/>
    <property type="match status" value="2"/>
</dbReference>
<dbReference type="PANTHER" id="PTHR32303:SF20">
    <property type="entry name" value="QUINOPROTEIN ETHANOL DEHYDROGENASE"/>
    <property type="match status" value="1"/>
</dbReference>